<gene>
    <name evidence="2" type="ORF">thalar_01200</name>
</gene>
<sequence length="131" mass="14421">MKGFVDNIELLTEENNNFRQVLYTGKNLQLVLMAIKPGEDIGEEVHDGHDQFFRFETGVGEVWIDGVANAVKADDGVIVPAGAKHNVVNTGTEPLRLYTIYGPPEHMDGTLHPTKAEAEASDEHFDGKTTE</sequence>
<dbReference type="Proteomes" id="UP000015351">
    <property type="component" value="Unassembled WGS sequence"/>
</dbReference>
<dbReference type="InterPro" id="IPR013096">
    <property type="entry name" value="Cupin_2"/>
</dbReference>
<dbReference type="SUPFAM" id="SSF51182">
    <property type="entry name" value="RmlC-like cupins"/>
    <property type="match status" value="1"/>
</dbReference>
<keyword evidence="3" id="KW-1185">Reference proteome</keyword>
<evidence type="ECO:0000259" key="1">
    <source>
        <dbReference type="Pfam" id="PF07883"/>
    </source>
</evidence>
<accession>S9S0U7</accession>
<dbReference type="InterPro" id="IPR052538">
    <property type="entry name" value="Flavonoid_dioxygenase-like"/>
</dbReference>
<dbReference type="Pfam" id="PF07883">
    <property type="entry name" value="Cupin_2"/>
    <property type="match status" value="1"/>
</dbReference>
<dbReference type="Gene3D" id="2.60.120.10">
    <property type="entry name" value="Jelly Rolls"/>
    <property type="match status" value="1"/>
</dbReference>
<dbReference type="InterPro" id="IPR014710">
    <property type="entry name" value="RmlC-like_jellyroll"/>
</dbReference>
<dbReference type="AlphaFoldDB" id="S9S0U7"/>
<dbReference type="EMBL" id="AONI01000009">
    <property type="protein sequence ID" value="EPX79864.1"/>
    <property type="molecule type" value="Genomic_DNA"/>
</dbReference>
<protein>
    <submittedName>
        <fullName evidence="2">Mannose-6-phosphate isomerase</fullName>
    </submittedName>
</protein>
<evidence type="ECO:0000313" key="3">
    <source>
        <dbReference type="Proteomes" id="UP000015351"/>
    </source>
</evidence>
<reference evidence="3" key="1">
    <citation type="journal article" date="2013" name="Stand. Genomic Sci.">
        <title>Genome sequence of the Litoreibacter arenae type strain (DSM 19593(T)), a member of the Roseobacter clade isolated from sea sand.</title>
        <authorList>
            <person name="Riedel T."/>
            <person name="Fiebig A."/>
            <person name="Petersen J."/>
            <person name="Gronow S."/>
            <person name="Kyrpides N.C."/>
            <person name="Goker M."/>
            <person name="Klenk H.P."/>
        </authorList>
    </citation>
    <scope>NUCLEOTIDE SEQUENCE [LARGE SCALE GENOMIC DNA]</scope>
    <source>
        <strain evidence="3">DSM 19593</strain>
    </source>
</reference>
<dbReference type="PANTHER" id="PTHR43346">
    <property type="entry name" value="LIGAND BINDING DOMAIN PROTEIN, PUTATIVE (AFU_ORTHOLOGUE AFUA_6G14370)-RELATED"/>
    <property type="match status" value="1"/>
</dbReference>
<feature type="domain" description="Cupin type-2" evidence="1">
    <location>
        <begin position="32"/>
        <end position="101"/>
    </location>
</feature>
<dbReference type="OrthoDB" id="9811153at2"/>
<dbReference type="HOGENOM" id="CLU_090569_2_0_5"/>
<organism evidence="2 3">
    <name type="scientific">Litoreibacter arenae DSM 19593</name>
    <dbReference type="NCBI Taxonomy" id="1123360"/>
    <lineage>
        <taxon>Bacteria</taxon>
        <taxon>Pseudomonadati</taxon>
        <taxon>Pseudomonadota</taxon>
        <taxon>Alphaproteobacteria</taxon>
        <taxon>Rhodobacterales</taxon>
        <taxon>Roseobacteraceae</taxon>
        <taxon>Litoreibacter</taxon>
    </lineage>
</organism>
<dbReference type="CDD" id="cd02223">
    <property type="entry name" value="cupin_Bh2720-like"/>
    <property type="match status" value="1"/>
</dbReference>
<evidence type="ECO:0000313" key="2">
    <source>
        <dbReference type="EMBL" id="EPX79864.1"/>
    </source>
</evidence>
<dbReference type="PATRIC" id="fig|1123360.3.peg.1189"/>
<dbReference type="PANTHER" id="PTHR43346:SF1">
    <property type="entry name" value="QUERCETIN 2,3-DIOXYGENASE-RELATED"/>
    <property type="match status" value="1"/>
</dbReference>
<keyword evidence="2" id="KW-0413">Isomerase</keyword>
<dbReference type="GO" id="GO:0016853">
    <property type="term" value="F:isomerase activity"/>
    <property type="evidence" value="ECO:0007669"/>
    <property type="project" value="UniProtKB-KW"/>
</dbReference>
<dbReference type="RefSeq" id="WP_021099770.1">
    <property type="nucleotide sequence ID" value="NZ_KE557306.1"/>
</dbReference>
<comment type="caution">
    <text evidence="2">The sequence shown here is derived from an EMBL/GenBank/DDBJ whole genome shotgun (WGS) entry which is preliminary data.</text>
</comment>
<dbReference type="STRING" id="1123360.thalar_01200"/>
<name>S9S0U7_9RHOB</name>
<proteinExistence type="predicted"/>
<dbReference type="InterPro" id="IPR011051">
    <property type="entry name" value="RmlC_Cupin_sf"/>
</dbReference>
<dbReference type="eggNOG" id="COG0662">
    <property type="taxonomic scope" value="Bacteria"/>
</dbReference>